<organism evidence="6 7">
    <name type="scientific">Fundicoccus culcitae</name>
    <dbReference type="NCBI Taxonomy" id="2969821"/>
    <lineage>
        <taxon>Bacteria</taxon>
        <taxon>Bacillati</taxon>
        <taxon>Bacillota</taxon>
        <taxon>Bacilli</taxon>
        <taxon>Lactobacillales</taxon>
        <taxon>Aerococcaceae</taxon>
        <taxon>Fundicoccus</taxon>
    </lineage>
</organism>
<keyword evidence="4" id="KW-0051">Antiviral defense</keyword>
<reference evidence="6 7" key="1">
    <citation type="submission" date="2022-08" db="EMBL/GenBank/DDBJ databases">
        <title>Aerococcaceae sp. nov isolated from spoiled eye mask.</title>
        <authorList>
            <person name="Zhou G."/>
            <person name="Xie X.-B."/>
            <person name="Shi Q.-S."/>
            <person name="Wang Y.-S."/>
            <person name="Wen X."/>
            <person name="Peng H."/>
            <person name="Yang X.-J."/>
            <person name="Tao H.-B."/>
            <person name="Huang X.-M."/>
        </authorList>
    </citation>
    <scope>NUCLEOTIDE SEQUENCE [LARGE SCALE GENOMIC DNA]</scope>
    <source>
        <strain evidence="7">DM20194951</strain>
    </source>
</reference>
<accession>A0ABY5P4P9</accession>
<dbReference type="Pfam" id="PF17953">
    <property type="entry name" value="Csm4_C"/>
    <property type="match status" value="1"/>
</dbReference>
<dbReference type="Proteomes" id="UP001315967">
    <property type="component" value="Chromosome"/>
</dbReference>
<evidence type="ECO:0000259" key="5">
    <source>
        <dbReference type="Pfam" id="PF17953"/>
    </source>
</evidence>
<comment type="similarity">
    <text evidence="1">Belongs to the CRISPR-associated Csm4 family.</text>
</comment>
<name>A0ABY5P4P9_9LACT</name>
<dbReference type="RefSeq" id="WP_313793232.1">
    <property type="nucleotide sequence ID" value="NZ_CP102453.1"/>
</dbReference>
<dbReference type="EMBL" id="CP102453">
    <property type="protein sequence ID" value="UUX33729.1"/>
    <property type="molecule type" value="Genomic_DNA"/>
</dbReference>
<sequence length="304" mass="34278">MKLKLYIMKFKHAHFGDGMLNESVDFFEASRLYSALYLEAITQHKEEAFIKLTQSENFHISDAFPYDVEPFLPKPIGYPKVSEESKSIEELKTARQNAKAVKKITYIPLSEFDNYLSGKGDLTAISDRQKDLSQSFVAIRKGVDPYEVGIRTFKYSLYVVASQSDLFDNLMSALQYSGLGGKRTSGLGQFDLTIKDLPDNMLTHISGNDYNRFVALTSSLPTEEELTVAVTNANYLLKKASGFAYSPESKQLLRKQDVYKFRAGSTFTNKYQGSILNVEPDQFPHPVWHFARGLFYGINISSGG</sequence>
<keyword evidence="3" id="KW-0694">RNA-binding</keyword>
<keyword evidence="7" id="KW-1185">Reference proteome</keyword>
<evidence type="ECO:0000256" key="2">
    <source>
        <dbReference type="ARBA" id="ARBA00016109"/>
    </source>
</evidence>
<protein>
    <recommendedName>
        <fullName evidence="2">CRISPR system Cms protein Csm4</fullName>
    </recommendedName>
</protein>
<proteinExistence type="inferred from homology"/>
<evidence type="ECO:0000256" key="3">
    <source>
        <dbReference type="ARBA" id="ARBA00022884"/>
    </source>
</evidence>
<evidence type="ECO:0000256" key="1">
    <source>
        <dbReference type="ARBA" id="ARBA00005772"/>
    </source>
</evidence>
<evidence type="ECO:0000313" key="7">
    <source>
        <dbReference type="Proteomes" id="UP001315967"/>
    </source>
</evidence>
<evidence type="ECO:0000313" key="6">
    <source>
        <dbReference type="EMBL" id="UUX33729.1"/>
    </source>
</evidence>
<dbReference type="InterPro" id="IPR040932">
    <property type="entry name" value="Csm4_C"/>
</dbReference>
<feature type="domain" description="Csm4 C-terminal" evidence="5">
    <location>
        <begin position="209"/>
        <end position="298"/>
    </location>
</feature>
<evidence type="ECO:0000256" key="4">
    <source>
        <dbReference type="ARBA" id="ARBA00023118"/>
    </source>
</evidence>
<dbReference type="InterPro" id="IPR005510">
    <property type="entry name" value="Csm4"/>
</dbReference>
<gene>
    <name evidence="6" type="primary">csm4</name>
    <name evidence="6" type="ORF">NRE15_12690</name>
</gene>
<dbReference type="NCBIfam" id="TIGR01903">
    <property type="entry name" value="cas5_csm4"/>
    <property type="match status" value="1"/>
</dbReference>